<protein>
    <submittedName>
        <fullName evidence="2">Uncharacterized protein</fullName>
    </submittedName>
</protein>
<feature type="transmembrane region" description="Helical" evidence="1">
    <location>
        <begin position="21"/>
        <end position="40"/>
    </location>
</feature>
<proteinExistence type="predicted"/>
<dbReference type="AlphaFoldDB" id="A0A238ZN81"/>
<keyword evidence="3" id="KW-1185">Reference proteome</keyword>
<accession>A0A238ZN81</accession>
<dbReference type="Proteomes" id="UP000198379">
    <property type="component" value="Unassembled WGS sequence"/>
</dbReference>
<reference evidence="2 3" key="1">
    <citation type="submission" date="2017-06" db="EMBL/GenBank/DDBJ databases">
        <authorList>
            <person name="Kim H.J."/>
            <person name="Triplett B.A."/>
        </authorList>
    </citation>
    <scope>NUCLEOTIDE SEQUENCE [LARGE SCALE GENOMIC DNA]</scope>
    <source>
        <strain evidence="2 3">DSM 25597</strain>
    </source>
</reference>
<sequence length="42" mass="4753">MKTEVSTETPKNYRRNTLLGIYVILTTTFAGAYTLIQLMTVV</sequence>
<keyword evidence="1" id="KW-0812">Transmembrane</keyword>
<dbReference type="RefSeq" id="WP_262486176.1">
    <property type="nucleotide sequence ID" value="NZ_BMEP01000001.1"/>
</dbReference>
<name>A0A238ZN81_9FLAO</name>
<evidence type="ECO:0000313" key="3">
    <source>
        <dbReference type="Proteomes" id="UP000198379"/>
    </source>
</evidence>
<gene>
    <name evidence="2" type="ORF">SAMN06265376_103381</name>
</gene>
<dbReference type="EMBL" id="FZNY01000003">
    <property type="protein sequence ID" value="SNR84817.1"/>
    <property type="molecule type" value="Genomic_DNA"/>
</dbReference>
<keyword evidence="1" id="KW-0472">Membrane</keyword>
<evidence type="ECO:0000313" key="2">
    <source>
        <dbReference type="EMBL" id="SNR84817.1"/>
    </source>
</evidence>
<organism evidence="2 3">
    <name type="scientific">Dokdonia pacifica</name>
    <dbReference type="NCBI Taxonomy" id="1627892"/>
    <lineage>
        <taxon>Bacteria</taxon>
        <taxon>Pseudomonadati</taxon>
        <taxon>Bacteroidota</taxon>
        <taxon>Flavobacteriia</taxon>
        <taxon>Flavobacteriales</taxon>
        <taxon>Flavobacteriaceae</taxon>
        <taxon>Dokdonia</taxon>
    </lineage>
</organism>
<evidence type="ECO:0000256" key="1">
    <source>
        <dbReference type="SAM" id="Phobius"/>
    </source>
</evidence>
<keyword evidence="1" id="KW-1133">Transmembrane helix</keyword>